<name>A0A232F6C9_9HYME</name>
<keyword evidence="13" id="KW-0472">Membrane</keyword>
<comment type="caution">
    <text evidence="16">The sequence shown here is derived from an EMBL/GenBank/DDBJ whole genome shotgun (WGS) entry which is preliminary data.</text>
</comment>
<organism evidence="16 17">
    <name type="scientific">Trichomalopsis sarcophagae</name>
    <dbReference type="NCBI Taxonomy" id="543379"/>
    <lineage>
        <taxon>Eukaryota</taxon>
        <taxon>Metazoa</taxon>
        <taxon>Ecdysozoa</taxon>
        <taxon>Arthropoda</taxon>
        <taxon>Hexapoda</taxon>
        <taxon>Insecta</taxon>
        <taxon>Pterygota</taxon>
        <taxon>Neoptera</taxon>
        <taxon>Endopterygota</taxon>
        <taxon>Hymenoptera</taxon>
        <taxon>Apocrita</taxon>
        <taxon>Proctotrupomorpha</taxon>
        <taxon>Chalcidoidea</taxon>
        <taxon>Pteromalidae</taxon>
        <taxon>Pteromalinae</taxon>
        <taxon>Trichomalopsis</taxon>
    </lineage>
</organism>
<feature type="domain" description="Peptidase M13 C-terminal" evidence="14">
    <location>
        <begin position="830"/>
        <end position="1035"/>
    </location>
</feature>
<evidence type="ECO:0000256" key="4">
    <source>
        <dbReference type="ARBA" id="ARBA00022670"/>
    </source>
</evidence>
<feature type="domain" description="Peptidase M13 N-terminal" evidence="15">
    <location>
        <begin position="386"/>
        <end position="771"/>
    </location>
</feature>
<sequence length="1037" mass="119201">MDLPNVVISSGVDYVEQRGLGYMPSDYDSSNWRFFEAVRGKRAKKHRPKRRMRFGLGSATTAAATSAVETASQISDDGGGGICPSCRLAVNKDTGRLKWCMGGNDIWRTRIRFMLLIPAVILPVTIIIIALSKSTVVGKLSMRQQYPTTSAPDDQQPNAQRLDDQRDQSFTTIQSDIEASEGSVRFLHPDVETSFLPAESLIPPQTLRRHKRDMSQVQRTSAAGTTINEPAKRQSSNDGEPHSAAAFKSELLQELQVNFSRSALAEGRCEDCDDTEDASSSSSSSSSFEEDDEEVDPEDDDDDDDDEDADVEDEETSEEEDDHNEALRQQPFDEALREHDDESLSYSKEDDESNFRAFWKGDWNEEFIRKAQAKMMLKYMDRTAEPCQDFYQYACGNWGKYNPIPDDKTGFDTFETLRESLAFVLKQLLEEPEPDDSNEAIVKAKNLFRSCMNYEILERRSERPLLELLDSLGGWPILRRDWNVDRFDWILLMARLRLYNNDILIAEWVGPDIKNSEEYVVQFDQTSLGLPTKDYFLQPANAIYLMAYKNYLITIASLLGASVKSASIQAEELIQFEIRLANITISSNERHNISDLYKRMTLRELRQMIPLIDWHRYLSIVLARRVDLSEPVVVFATKYFQDLVQLLSHTSPRTVANYLLWRFVRHRVNNLDDRFQEAKQTFYYILFGREKSPPRWKNCVVQVNANMGMAVGSIFVRKYFDEKSKNDTLYMTHEIQRAFRELLNQSSWLDPQTKLVASEKVEAMQLRIGYPDFILRGRELDERYRDVVIDPNKYFENTLNVLRHLTKIEQDRLGQPVNKTLWTAAPAIVNAYYNRNKNQIMFPAGILQPPFYHRYFPRSLNYGGIGVVIGHEITHGFDNKGRLFDKDGNLHRWWSENAIQEFDRRASCLVDQYGRFTVKEVEMSVDGVNTQGENIADNGGIKQAFRAYEKWLSQNEGTKESLPGMEANGRQLFFLNFAQVWCGAMRPEAMKNSLKTAIHSPGRYRVIGTLSNFEEFAKVFNCPLGSPMNPEKKCLVW</sequence>
<dbReference type="EMBL" id="NNAY01000810">
    <property type="protein sequence ID" value="OXU26391.1"/>
    <property type="molecule type" value="Genomic_DNA"/>
</dbReference>
<evidence type="ECO:0000256" key="6">
    <source>
        <dbReference type="ARBA" id="ARBA00022801"/>
    </source>
</evidence>
<evidence type="ECO:0008006" key="18">
    <source>
        <dbReference type="Google" id="ProtNLM"/>
    </source>
</evidence>
<evidence type="ECO:0000256" key="12">
    <source>
        <dbReference type="SAM" id="MobiDB-lite"/>
    </source>
</evidence>
<evidence type="ECO:0000259" key="15">
    <source>
        <dbReference type="Pfam" id="PF05649"/>
    </source>
</evidence>
<dbReference type="InterPro" id="IPR008753">
    <property type="entry name" value="Peptidase_M13_N"/>
</dbReference>
<feature type="compositionally biased region" description="Polar residues" evidence="12">
    <location>
        <begin position="215"/>
        <end position="238"/>
    </location>
</feature>
<feature type="transmembrane region" description="Helical" evidence="13">
    <location>
        <begin position="113"/>
        <end position="132"/>
    </location>
</feature>
<evidence type="ECO:0000256" key="3">
    <source>
        <dbReference type="ARBA" id="ARBA00007357"/>
    </source>
</evidence>
<dbReference type="GO" id="GO:0005886">
    <property type="term" value="C:plasma membrane"/>
    <property type="evidence" value="ECO:0007669"/>
    <property type="project" value="UniProtKB-SubCell"/>
</dbReference>
<comment type="cofactor">
    <cofactor evidence="1">
        <name>Zn(2+)</name>
        <dbReference type="ChEBI" id="CHEBI:29105"/>
    </cofactor>
</comment>
<keyword evidence="17" id="KW-1185">Reference proteome</keyword>
<proteinExistence type="inferred from homology"/>
<protein>
    <recommendedName>
        <fullName evidence="18">Peptidase M13 C-terminal domain-containing protein</fullName>
    </recommendedName>
</protein>
<evidence type="ECO:0000256" key="10">
    <source>
        <dbReference type="ARBA" id="ARBA00023157"/>
    </source>
</evidence>
<keyword evidence="13" id="KW-0812">Transmembrane</keyword>
<evidence type="ECO:0000313" key="17">
    <source>
        <dbReference type="Proteomes" id="UP000215335"/>
    </source>
</evidence>
<feature type="region of interest" description="Disordered" evidence="12">
    <location>
        <begin position="197"/>
        <end position="242"/>
    </location>
</feature>
<comment type="subcellular location">
    <subcellularLocation>
        <location evidence="2">Cell membrane</location>
        <topology evidence="2">Single-pass type II membrane protein</topology>
    </subcellularLocation>
</comment>
<evidence type="ECO:0000256" key="9">
    <source>
        <dbReference type="ARBA" id="ARBA00023049"/>
    </source>
</evidence>
<feature type="compositionally biased region" description="Acidic residues" evidence="12">
    <location>
        <begin position="288"/>
        <end position="323"/>
    </location>
</feature>
<dbReference type="InterPro" id="IPR018497">
    <property type="entry name" value="Peptidase_M13_C"/>
</dbReference>
<dbReference type="PANTHER" id="PTHR11733:SF238">
    <property type="entry name" value="FI07649P-RELATED"/>
    <property type="match status" value="1"/>
</dbReference>
<dbReference type="AlphaFoldDB" id="A0A232F6C9"/>
<dbReference type="InterPro" id="IPR000718">
    <property type="entry name" value="Peptidase_M13"/>
</dbReference>
<dbReference type="PANTHER" id="PTHR11733">
    <property type="entry name" value="ZINC METALLOPROTEASE FAMILY M13 NEPRILYSIN-RELATED"/>
    <property type="match status" value="1"/>
</dbReference>
<dbReference type="Proteomes" id="UP000215335">
    <property type="component" value="Unassembled WGS sequence"/>
</dbReference>
<keyword evidence="5" id="KW-0479">Metal-binding</keyword>
<keyword evidence="11" id="KW-0325">Glycoprotein</keyword>
<evidence type="ECO:0000256" key="7">
    <source>
        <dbReference type="ARBA" id="ARBA00022833"/>
    </source>
</evidence>
<dbReference type="CDD" id="cd08662">
    <property type="entry name" value="M13"/>
    <property type="match status" value="1"/>
</dbReference>
<reference evidence="16 17" key="1">
    <citation type="journal article" date="2017" name="Curr. Biol.">
        <title>The Evolution of Venom by Co-option of Single-Copy Genes.</title>
        <authorList>
            <person name="Martinson E.O."/>
            <person name="Mrinalini"/>
            <person name="Kelkar Y.D."/>
            <person name="Chang C.H."/>
            <person name="Werren J.H."/>
        </authorList>
    </citation>
    <scope>NUCLEOTIDE SEQUENCE [LARGE SCALE GENOMIC DNA]</scope>
    <source>
        <strain evidence="16 17">Alberta</strain>
        <tissue evidence="16">Whole body</tissue>
    </source>
</reference>
<accession>A0A232F6C9</accession>
<dbReference type="SUPFAM" id="SSF55486">
    <property type="entry name" value="Metalloproteases ('zincins'), catalytic domain"/>
    <property type="match status" value="1"/>
</dbReference>
<dbReference type="GO" id="GO:0016485">
    <property type="term" value="P:protein processing"/>
    <property type="evidence" value="ECO:0007669"/>
    <property type="project" value="TreeGrafter"/>
</dbReference>
<keyword evidence="9" id="KW-0482">Metalloprotease</keyword>
<dbReference type="GO" id="GO:0004222">
    <property type="term" value="F:metalloendopeptidase activity"/>
    <property type="evidence" value="ECO:0007669"/>
    <property type="project" value="InterPro"/>
</dbReference>
<dbReference type="FunFam" id="3.40.390.10:FF:000076">
    <property type="entry name" value="membrane metallo-endopeptidase-like 1"/>
    <property type="match status" value="1"/>
</dbReference>
<dbReference type="OrthoDB" id="6475849at2759"/>
<keyword evidence="10" id="KW-1015">Disulfide bond</keyword>
<evidence type="ECO:0000256" key="1">
    <source>
        <dbReference type="ARBA" id="ARBA00001947"/>
    </source>
</evidence>
<dbReference type="InterPro" id="IPR042089">
    <property type="entry name" value="Peptidase_M13_dom_2"/>
</dbReference>
<feature type="region of interest" description="Disordered" evidence="12">
    <location>
        <begin position="146"/>
        <end position="165"/>
    </location>
</feature>
<evidence type="ECO:0000259" key="14">
    <source>
        <dbReference type="Pfam" id="PF01431"/>
    </source>
</evidence>
<evidence type="ECO:0000256" key="5">
    <source>
        <dbReference type="ARBA" id="ARBA00022723"/>
    </source>
</evidence>
<evidence type="ECO:0000256" key="11">
    <source>
        <dbReference type="ARBA" id="ARBA00023180"/>
    </source>
</evidence>
<keyword evidence="6" id="KW-0378">Hydrolase</keyword>
<dbReference type="Gene3D" id="1.10.1380.10">
    <property type="entry name" value="Neutral endopeptidase , domain2"/>
    <property type="match status" value="1"/>
</dbReference>
<evidence type="ECO:0000256" key="2">
    <source>
        <dbReference type="ARBA" id="ARBA00004401"/>
    </source>
</evidence>
<feature type="compositionally biased region" description="Polar residues" evidence="12">
    <location>
        <begin position="146"/>
        <end position="159"/>
    </location>
</feature>
<feature type="compositionally biased region" description="Low complexity" evidence="12">
    <location>
        <begin position="278"/>
        <end position="287"/>
    </location>
</feature>
<dbReference type="Pfam" id="PF05649">
    <property type="entry name" value="Peptidase_M13_N"/>
    <property type="match status" value="1"/>
</dbReference>
<keyword evidence="8" id="KW-0735">Signal-anchor</keyword>
<comment type="similarity">
    <text evidence="3">Belongs to the peptidase M13 family.</text>
</comment>
<keyword evidence="13" id="KW-1133">Transmembrane helix</keyword>
<evidence type="ECO:0000313" key="16">
    <source>
        <dbReference type="EMBL" id="OXU26391.1"/>
    </source>
</evidence>
<dbReference type="Gene3D" id="3.40.390.10">
    <property type="entry name" value="Collagenase (Catalytic Domain)"/>
    <property type="match status" value="1"/>
</dbReference>
<dbReference type="STRING" id="543379.A0A232F6C9"/>
<evidence type="ECO:0000256" key="13">
    <source>
        <dbReference type="SAM" id="Phobius"/>
    </source>
</evidence>
<evidence type="ECO:0000256" key="8">
    <source>
        <dbReference type="ARBA" id="ARBA00022968"/>
    </source>
</evidence>
<keyword evidence="7" id="KW-0862">Zinc</keyword>
<dbReference type="GO" id="GO:0046872">
    <property type="term" value="F:metal ion binding"/>
    <property type="evidence" value="ECO:0007669"/>
    <property type="project" value="UniProtKB-KW"/>
</dbReference>
<dbReference type="PRINTS" id="PR00786">
    <property type="entry name" value="NEPRILYSIN"/>
</dbReference>
<dbReference type="PROSITE" id="PS51885">
    <property type="entry name" value="NEPRILYSIN"/>
    <property type="match status" value="1"/>
</dbReference>
<feature type="region of interest" description="Disordered" evidence="12">
    <location>
        <begin position="268"/>
        <end position="348"/>
    </location>
</feature>
<keyword evidence="4" id="KW-0645">Protease</keyword>
<dbReference type="InterPro" id="IPR024079">
    <property type="entry name" value="MetalloPept_cat_dom_sf"/>
</dbReference>
<dbReference type="Pfam" id="PF01431">
    <property type="entry name" value="Peptidase_M13"/>
    <property type="match status" value="1"/>
</dbReference>
<gene>
    <name evidence="16" type="ORF">TSAR_013425</name>
</gene>